<organism evidence="1 2">
    <name type="scientific">Anoxybacterium hadale</name>
    <dbReference type="NCBI Taxonomy" id="3408580"/>
    <lineage>
        <taxon>Bacteria</taxon>
        <taxon>Bacillati</taxon>
        <taxon>Bacillota</taxon>
        <taxon>Clostridia</taxon>
        <taxon>Peptostreptococcales</taxon>
        <taxon>Anaerovoracaceae</taxon>
        <taxon>Anoxybacterium</taxon>
    </lineage>
</organism>
<proteinExistence type="predicted"/>
<evidence type="ECO:0000313" key="2">
    <source>
        <dbReference type="Proteomes" id="UP000594014"/>
    </source>
</evidence>
<protein>
    <submittedName>
        <fullName evidence="1">Sensor histidine kinase</fullName>
    </submittedName>
</protein>
<keyword evidence="2" id="KW-1185">Reference proteome</keyword>
<reference evidence="1" key="1">
    <citation type="submission" date="2019-08" db="EMBL/GenBank/DDBJ databases">
        <title>Genome sequence of Clostridiales bacterium MT110.</title>
        <authorList>
            <person name="Cao J."/>
        </authorList>
    </citation>
    <scope>NUCLEOTIDE SEQUENCE</scope>
    <source>
        <strain evidence="1">MT110</strain>
    </source>
</reference>
<accession>A0ACD1AFI8</accession>
<sequence>MITYTVILLRFLQTAAYIGLFFFFLIKLKEPIRKRIAITVVIYIAVAGGYFAFLLIHGQQIAERLIVPVEIGLCLILLIICSADRWAVSLFVMFTQFNLYLGVCYISDLCASEKSVLVYNTEYLIFRTVLFGALLLCVFKIVRPRFRKLVEILGKEWHLIALLAISFYVLEAVILYWPRFYWYETDYRWYLFASSYLVFFSVYWLIFRSINAIVQKYEGHERESILAQQNKMWEEQLEEQKNAISAARRDRHDLRHHYDTLLAMLAGGKTQEAVSYLNAQTLRTESAVLTNVCQHLAANAILSRWAARARENGIKTEIDARIPANLPMDDVALAGILANSFENAVEGCLRCPEEMERRIVIKIAYSVYNGAGKLHIVFENSCADHIAFESGFPKSQKQGGGTGTRSISYTAEKYNGMVEFTAESNVFRTRVLLHLQGQI</sequence>
<keyword evidence="1" id="KW-0808">Transferase</keyword>
<keyword evidence="1" id="KW-0418">Kinase</keyword>
<dbReference type="EMBL" id="CP042469">
    <property type="protein sequence ID" value="QOX65247.1"/>
    <property type="molecule type" value="Genomic_DNA"/>
</dbReference>
<name>A0ACD1AFI8_9FIRM</name>
<evidence type="ECO:0000313" key="1">
    <source>
        <dbReference type="EMBL" id="QOX65247.1"/>
    </source>
</evidence>
<dbReference type="Proteomes" id="UP000594014">
    <property type="component" value="Chromosome"/>
</dbReference>
<gene>
    <name evidence="1" type="ORF">FRZ06_18775</name>
</gene>